<evidence type="ECO:0000256" key="1">
    <source>
        <dbReference type="SAM" id="MobiDB-lite"/>
    </source>
</evidence>
<dbReference type="EMBL" id="MW574450">
    <property type="protein sequence ID" value="WWD77363.1"/>
    <property type="molecule type" value="Genomic_RNA"/>
</dbReference>
<feature type="compositionally biased region" description="Polar residues" evidence="1">
    <location>
        <begin position="1976"/>
        <end position="1996"/>
    </location>
</feature>
<name>A0AAU6NDN5_9VIRU</name>
<feature type="compositionally biased region" description="Basic and acidic residues" evidence="1">
    <location>
        <begin position="1247"/>
        <end position="1259"/>
    </location>
</feature>
<feature type="region of interest" description="Disordered" evidence="1">
    <location>
        <begin position="1411"/>
        <end position="1515"/>
    </location>
</feature>
<accession>A0AAU6NDN5</accession>
<reference evidence="2" key="1">
    <citation type="submission" date="2021-02" db="EMBL/GenBank/DDBJ databases">
        <authorList>
            <person name="Urzo M.L.R."/>
            <person name="Kondo H."/>
            <person name="Guinto T.D."/>
            <person name="Cope A.E."/>
            <person name="Budot B.O."/>
            <person name="Suzuki N."/>
        </authorList>
    </citation>
    <scope>NUCLEOTIDE SEQUENCE</scope>
    <source>
        <strain evidence="2">Ph</strain>
    </source>
</reference>
<feature type="region of interest" description="Disordered" evidence="1">
    <location>
        <begin position="1188"/>
        <end position="1279"/>
    </location>
</feature>
<protein>
    <recommendedName>
        <fullName evidence="3">RNA-directed RNA polymerase</fullName>
    </recommendedName>
</protein>
<evidence type="ECO:0008006" key="3">
    <source>
        <dbReference type="Google" id="ProtNLM"/>
    </source>
</evidence>
<evidence type="ECO:0000313" key="2">
    <source>
        <dbReference type="EMBL" id="WWD77363.1"/>
    </source>
</evidence>
<feature type="compositionally biased region" description="Basic and acidic residues" evidence="1">
    <location>
        <begin position="1500"/>
        <end position="1515"/>
    </location>
</feature>
<feature type="compositionally biased region" description="Polar residues" evidence="1">
    <location>
        <begin position="1465"/>
        <end position="1474"/>
    </location>
</feature>
<feature type="region of interest" description="Disordered" evidence="1">
    <location>
        <begin position="650"/>
        <end position="764"/>
    </location>
</feature>
<sequence length="2018" mass="223480">MALNVDTRNFPKFSGGHIGPFEGHGTLSFTDRHKLPQVGQLAEFDPRQERSEIDESSALTLDMGKWLEDADQAKRRWDGKSGMYDDSAEFYAVYKGVVVPDSRFTVGRAWDFRDIGRRRVAWFCGPLATWGDRKVTVQPAVAAISGGQTTYEKAVQEAWGAIMYRFGQNGLPMGRDFSTAWGLVSGKPVNTVRLSMRMAALYLMAAHEGEAGRTLNIIPGGAPDVIEISGTENLARAIDNGARGMNYIPYEGLLGSEVNEHMLSFLQLVGASRVEPLGVADELGFKNFWPDLGRIEILFSGRAQVANRVRWGAAQMWGMICSWCTRYGSMDEVRECIKFIMLCTVRTRTHGKEIFFTNRVGYHLPPFRGEAFAISPFIADNITDQWKTEPEPDWQLMVSTAICTSKILSLSHWHWLYRVVYRYYENGLLNEDDIHNVTTVYQAPRGRAEIWQFILGGAKKFGVTGNVGRILGTTNWMSVGGTSLLRRLGRVKKDVIQWSEMARYGHSLPVNAAVWGRLYPLQPTSLPRHLWCRPSTIVGSRSMSECYTSLQGVEGLKWARLVVDRHGQMRYRAWSPAPATAAGDLWPDYIMEGGMNREGTTWEFVFAPETLECATLLESPDNMRYNVQWHVNHENLLLRGPTVRAGFMPPEIGSPHLLGSAESTPKAKPTISGGVLRPKGPGPRPPSPGNSVISDYALEDVGKMPSARQVWDRTRDELPPSPGSDMVIEPGVYRRHRRESDTESIASSEGTEISQHPHGTPSNRSEVLVAPTIISEAEQTRLNFERWYGGDRDFVPEGWAPSRWREYCQHKEAQAERALAEQQRRDVVSEAKKLYPERALQIDAMCGQFPYAKNVAHLMSLMDARYEAAEEEHKDRVAEQQADLWTDADVRENERKIEARALQERGQVGTVSDAASSAAGSSVTRGLRYDILELQKVIGTGTKREIGSATQAVKGTEFASLIEKCRAFLEAQVWNPDSNTDGISPGMFGVAGIVAKYEDDVVGWAKALPRELRVSALNTAATAADQVSRNSLPQHGANLSSCAIALRKVARALSRFNAMDLEEARELLGDEIWEVCEREGHLPDNDAILRQVRSGAGADMAFPDSSVLFGALKTRKGELETLVEEETSGETEGDDDANRLARDATAVQATFDAVASSIAAASTGNGEPPVVGPTPRGTVEGSLAVDAPTVGVTPSGLEPATKPTAASVPESLEQPSVKLPEAKKPGSTEMPTSTVTEVQAGPAQLSEKQKGKQPAEPRAKRSTPTITAGSVASVAGKKRTEPLSLVPQWQQERMDQYPSWRNGTSDTFVTGAKMAHERMMKSRPKTEEAVARLGRTRAEYAKELLLRQAAHYVRNKDAAPPSQEVARQAVAEMEKDVHKVILAQLARMPKAGARRELQQFGPNVGIMCDLDGKPLTTTTQEDSPTVAEAIPAPREPAQTRTDTALFSPPPDTPQTAVPSVESPGQDESASTQPPQIMLVETPTTERAESIALPPSSAASERSEQEGATEPRSRTGVEHFDLARSYRTEALSHLRALPIPKKSYALVSREYEEARDWTEGSWGDDPQEEEKIRKRQEETSVKMAPWLAEKGEIKRLDRDKYGKVIGHTKWGTPVFEHLSEREAATVQAKVLRLADLRHWAEKWSGQKVTKQQRKAVDKAWKAISEAEAQLRGSGEIGDQLTQEEAQRWFNNYRVEELRRLDLFKMAAFQRLDTESQSMVKSRFDHLIAKVDRLSNPEDVLLAVPETEKMTVPIFEEAVERHEKRVLEWWGNPKNFENVNLRTSTNFRPAYAADLPEWLVNTLGPFQAPGMPEMADLQDMLESGSEEQVISAFRTTFVKDHPTTNDKEKEASEEAMLEMEMQIRFYCNAVLKRNGLAAQDVVEGRAARILNSNTIVRGRHLTPVVVWTGEMEENPVFDTSDFPELGVAGPRPTSQPVSSTEQVAALPVLVESVAVPQETERQPTMTRTTGMEERTSTPGSTHSSRAVDQPGLQLTTAESGRGVADITFVDRTDGAVGYQV</sequence>
<organism evidence="2">
    <name type="scientific">Rhizoctonia solani toti-like virus 1</name>
    <dbReference type="NCBI Taxonomy" id="3095224"/>
    <lineage>
        <taxon>Viruses</taxon>
        <taxon>Riboviria</taxon>
        <taxon>Orthornavirae</taxon>
        <taxon>Duplornaviricota</taxon>
        <taxon>Chrymotiviricetes</taxon>
        <taxon>Ghabrivirales</taxon>
        <taxon>Totiviridae</taxon>
    </lineage>
</organism>
<feature type="compositionally biased region" description="Polar residues" evidence="1">
    <location>
        <begin position="743"/>
        <end position="754"/>
    </location>
</feature>
<proteinExistence type="predicted"/>
<feature type="region of interest" description="Disordered" evidence="1">
    <location>
        <begin position="1953"/>
        <end position="1996"/>
    </location>
</feature>